<evidence type="ECO:0000256" key="2">
    <source>
        <dbReference type="ARBA" id="ARBA00022630"/>
    </source>
</evidence>
<dbReference type="EC" id="1.14.13.234" evidence="5"/>
<keyword evidence="5" id="KW-0560">Oxidoreductase</keyword>
<evidence type="ECO:0000256" key="3">
    <source>
        <dbReference type="ARBA" id="ARBA00022827"/>
    </source>
</evidence>
<dbReference type="RefSeq" id="WP_251484014.1">
    <property type="nucleotide sequence ID" value="NZ_CAJSLV010000001.1"/>
</dbReference>
<sequence length="497" mass="52509">MERVETDVIVVGAGPAGLMLAGELRLGGARVTVLERLAQPTGQSRGLGFTARAMEILDQRGLLPRFGPLEKSPLGHFGGVRFDYTVLPDAHFGARGVPQYKTEAVLEDWATQLGADLRRGWEVGALTDTGDGVEVVAAGPHGEQRLRASWLVGCDGGQSTVRRLAGFAFPGTPATREMYLADVVGGGIRPRFLGERNPRGMVMAAPLHDGVDRIIVCPQGTPVRERAETVGFAEVADAWERITGDSLAGRSAEWVSSFTDASRQAAEYRRGRVLLAGDAAHIHLPAGGQGLSTGVQDVANLGWKLAAVVQGWAPADLLDTYDSERRPVGARLLMNTRAQNLVFLGGEESDPLRGLFAELIAVDDVKRHLAGLVSGLDVVYDMGGDEAAAGPLYGRRLPPRDLAGQDGRTTTTRLLHSAQGVLLDLAADPEVRAAADGWKDRVLLTSAAPAEPGALGGARALLVRPDGYVAWSGQPADRGAEGLDAALRRWFGAPAAG</sequence>
<protein>
    <submittedName>
        <fullName evidence="5">12-dehydrotetracycline 5-monooxygenase/anhydrotetracycline 6-monooxygenase</fullName>
        <ecNumber evidence="5">1.14.13.234</ecNumber>
        <ecNumber evidence="5">1.14.13.38</ecNumber>
    </submittedName>
</protein>
<dbReference type="InterPro" id="IPR050641">
    <property type="entry name" value="RIFMO-like"/>
</dbReference>
<evidence type="ECO:0000256" key="1">
    <source>
        <dbReference type="ARBA" id="ARBA00001974"/>
    </source>
</evidence>
<dbReference type="InterPro" id="IPR002938">
    <property type="entry name" value="FAD-bd"/>
</dbReference>
<reference evidence="5" key="1">
    <citation type="submission" date="2021-05" db="EMBL/GenBank/DDBJ databases">
        <authorList>
            <person name="Arsene-Ploetze F."/>
        </authorList>
    </citation>
    <scope>NUCLEOTIDE SEQUENCE</scope>
    <source>
        <strain evidence="5">DSM 42138</strain>
    </source>
</reference>
<dbReference type="Gene3D" id="3.50.50.60">
    <property type="entry name" value="FAD/NAD(P)-binding domain"/>
    <property type="match status" value="1"/>
</dbReference>
<proteinExistence type="predicted"/>
<gene>
    <name evidence="5" type="primary">oxyS</name>
    <name evidence="5" type="ORF">SCOCK_10361</name>
</gene>
<dbReference type="Pfam" id="PF01494">
    <property type="entry name" value="FAD_binding_3"/>
    <property type="match status" value="1"/>
</dbReference>
<dbReference type="PRINTS" id="PR00420">
    <property type="entry name" value="RNGMNOXGNASE"/>
</dbReference>
<accession>A0A9W4DIZ2</accession>
<dbReference type="InterPro" id="IPR036188">
    <property type="entry name" value="FAD/NAD-bd_sf"/>
</dbReference>
<keyword evidence="2" id="KW-0285">Flavoprotein</keyword>
<comment type="cofactor">
    <cofactor evidence="1">
        <name>FAD</name>
        <dbReference type="ChEBI" id="CHEBI:57692"/>
    </cofactor>
</comment>
<dbReference type="SUPFAM" id="SSF51905">
    <property type="entry name" value="FAD/NAD(P)-binding domain"/>
    <property type="match status" value="1"/>
</dbReference>
<dbReference type="Gene3D" id="3.40.30.120">
    <property type="match status" value="1"/>
</dbReference>
<keyword evidence="3" id="KW-0274">FAD</keyword>
<evidence type="ECO:0000313" key="6">
    <source>
        <dbReference type="Proteomes" id="UP001152519"/>
    </source>
</evidence>
<comment type="caution">
    <text evidence="5">The sequence shown here is derived from an EMBL/GenBank/DDBJ whole genome shotgun (WGS) entry which is preliminary data.</text>
</comment>
<evidence type="ECO:0000259" key="4">
    <source>
        <dbReference type="Pfam" id="PF01494"/>
    </source>
</evidence>
<dbReference type="Pfam" id="PF21274">
    <property type="entry name" value="Rng_hyd_C"/>
    <property type="match status" value="1"/>
</dbReference>
<feature type="domain" description="FAD-binding" evidence="4">
    <location>
        <begin position="5"/>
        <end position="335"/>
    </location>
</feature>
<name>A0A9W4DIZ2_9ACTN</name>
<dbReference type="PANTHER" id="PTHR43004:SF19">
    <property type="entry name" value="BINDING MONOOXYGENASE, PUTATIVE (JCVI)-RELATED"/>
    <property type="match status" value="1"/>
</dbReference>
<dbReference type="EMBL" id="CAJSLV010000001">
    <property type="protein sequence ID" value="CAG6390893.1"/>
    <property type="molecule type" value="Genomic_DNA"/>
</dbReference>
<evidence type="ECO:0000313" key="5">
    <source>
        <dbReference type="EMBL" id="CAG6390893.1"/>
    </source>
</evidence>
<dbReference type="AlphaFoldDB" id="A0A9W4DIZ2"/>
<organism evidence="5 6">
    <name type="scientific">Actinacidiphila cocklensis</name>
    <dbReference type="NCBI Taxonomy" id="887465"/>
    <lineage>
        <taxon>Bacteria</taxon>
        <taxon>Bacillati</taxon>
        <taxon>Actinomycetota</taxon>
        <taxon>Actinomycetes</taxon>
        <taxon>Kitasatosporales</taxon>
        <taxon>Streptomycetaceae</taxon>
        <taxon>Actinacidiphila</taxon>
    </lineage>
</organism>
<dbReference type="Gene3D" id="3.30.70.2450">
    <property type="match status" value="1"/>
</dbReference>
<keyword evidence="6" id="KW-1185">Reference proteome</keyword>
<dbReference type="EC" id="1.14.13.38" evidence="5"/>
<dbReference type="GO" id="GO:0047670">
    <property type="term" value="F:anhydrotetracycline monooxygenase activity"/>
    <property type="evidence" value="ECO:0007669"/>
    <property type="project" value="UniProtKB-EC"/>
</dbReference>
<dbReference type="GO" id="GO:0071949">
    <property type="term" value="F:FAD binding"/>
    <property type="evidence" value="ECO:0007669"/>
    <property type="project" value="InterPro"/>
</dbReference>
<dbReference type="Proteomes" id="UP001152519">
    <property type="component" value="Unassembled WGS sequence"/>
</dbReference>
<dbReference type="PANTHER" id="PTHR43004">
    <property type="entry name" value="TRK SYSTEM POTASSIUM UPTAKE PROTEIN"/>
    <property type="match status" value="1"/>
</dbReference>